<sequence length="226" mass="25665">MSWRARFTPCVASLTVWLNPKDPNCFGVRNWWRNNLPELQLLNPFCSFTIQELSFGEPHMYINYTPTDQRMIRLAGATEDECEDIMEACITYGMNHAIIERPRTDDGGDLINQPAITSFGYTESFMSKLEVSPPADIGQRTPEGVDDPGQKPRVYPRNVGFKIMVCVCLHVPGRSGHQQLKSVFNFCLVVCEESFDDLLRKLVHSDLSSFIPGMNSLQGIDQARNW</sequence>
<organism evidence="2 3">
    <name type="scientific">Trypanosoma equiperdum</name>
    <dbReference type="NCBI Taxonomy" id="5694"/>
    <lineage>
        <taxon>Eukaryota</taxon>
        <taxon>Discoba</taxon>
        <taxon>Euglenozoa</taxon>
        <taxon>Kinetoplastea</taxon>
        <taxon>Metakinetoplastina</taxon>
        <taxon>Trypanosomatida</taxon>
        <taxon>Trypanosomatidae</taxon>
        <taxon>Trypanosoma</taxon>
    </lineage>
</organism>
<dbReference type="RefSeq" id="XP_067080880.1">
    <property type="nucleotide sequence ID" value="XM_067224779.1"/>
</dbReference>
<gene>
    <name evidence="2" type="ORF">TEOVI_000157200</name>
</gene>
<evidence type="ECO:0000256" key="1">
    <source>
        <dbReference type="SAM" id="MobiDB-lite"/>
    </source>
</evidence>
<dbReference type="InterPro" id="IPR036249">
    <property type="entry name" value="Thioredoxin-like_sf"/>
</dbReference>
<dbReference type="SUPFAM" id="SSF52833">
    <property type="entry name" value="Thioredoxin-like"/>
    <property type="match status" value="1"/>
</dbReference>
<dbReference type="Proteomes" id="UP000195570">
    <property type="component" value="Unassembled WGS sequence"/>
</dbReference>
<dbReference type="AlphaFoldDB" id="A0A1G4ICM7"/>
<dbReference type="InterPro" id="IPR016464">
    <property type="entry name" value="NADH_Ub_cplx-1_asu_su-2"/>
</dbReference>
<evidence type="ECO:0000313" key="3">
    <source>
        <dbReference type="Proteomes" id="UP000195570"/>
    </source>
</evidence>
<dbReference type="GO" id="GO:0016491">
    <property type="term" value="F:oxidoreductase activity"/>
    <property type="evidence" value="ECO:0007669"/>
    <property type="project" value="UniProtKB-KW"/>
</dbReference>
<proteinExistence type="predicted"/>
<name>A0A1G4ICM7_TRYEQ</name>
<keyword evidence="2" id="KW-0560">Oxidoreductase</keyword>
<dbReference type="Gene3D" id="3.40.30.10">
    <property type="entry name" value="Glutaredoxin"/>
    <property type="match status" value="1"/>
</dbReference>
<dbReference type="PANTHER" id="PTHR12878">
    <property type="entry name" value="NADH-UBIQUINONE OXIDOREDUCTASE B8 SUBUNIT"/>
    <property type="match status" value="1"/>
</dbReference>
<dbReference type="GeneID" id="92375512"/>
<feature type="region of interest" description="Disordered" evidence="1">
    <location>
        <begin position="133"/>
        <end position="152"/>
    </location>
</feature>
<keyword evidence="3" id="KW-1185">Reference proteome</keyword>
<accession>A0A1G4ICM7</accession>
<comment type="caution">
    <text evidence="2">The sequence shown here is derived from an EMBL/GenBank/DDBJ whole genome shotgun (WGS) entry which is preliminary data.</text>
</comment>
<dbReference type="VEuPathDB" id="TriTrypDB:TEOVI_000157200"/>
<protein>
    <submittedName>
        <fullName evidence="2">NADH dehydrogenase subunit NI8M, putative</fullName>
        <ecNumber evidence="2">1.6.5.3</ecNumber>
    </submittedName>
</protein>
<reference evidence="2" key="1">
    <citation type="submission" date="2016-09" db="EMBL/GenBank/DDBJ databases">
        <authorList>
            <person name="Hebert L."/>
            <person name="Moumen B."/>
        </authorList>
    </citation>
    <scope>NUCLEOTIDE SEQUENCE [LARGE SCALE GENOMIC DNA]</scope>
    <source>
        <strain evidence="2">OVI</strain>
    </source>
</reference>
<dbReference type="PANTHER" id="PTHR12878:SF0">
    <property type="entry name" value="NADH DEHYDROGENASE [UBIQUINONE] 1 ALPHA SUBCOMPLEX SUBUNIT 2"/>
    <property type="match status" value="1"/>
</dbReference>
<evidence type="ECO:0000313" key="2">
    <source>
        <dbReference type="EMBL" id="SCU70003.1"/>
    </source>
</evidence>
<dbReference type="EC" id="1.6.5.3" evidence="2"/>
<dbReference type="EMBL" id="CZPT02001345">
    <property type="protein sequence ID" value="SCU70003.1"/>
    <property type="molecule type" value="Genomic_DNA"/>
</dbReference>